<sequence length="187" mass="20359">MGAWVKCGCQSTGKATGRSISESGSRMEQGLEIGLDSLTDMGNSPYEFLVSSLIPNTTPLLGARYGPDTPKAITLPFIGKHICSSASGPLLLRSTSTLADEDHTVDSMTLSRSLRRGVLASCIFQYRNPVRFMALVYYCMDIPGREPSAEYTKKLTYNVTDNQHMGTRTSLHISPIFQGTCSVSARH</sequence>
<dbReference type="OrthoDB" id="10632578at2759"/>
<gene>
    <name evidence="1" type="ORF">I7I51_04196</name>
</gene>
<protein>
    <submittedName>
        <fullName evidence="1">Uncharacterized protein</fullName>
    </submittedName>
</protein>
<dbReference type="EMBL" id="CP069111">
    <property type="protein sequence ID" value="QSS62019.1"/>
    <property type="molecule type" value="Genomic_DNA"/>
</dbReference>
<evidence type="ECO:0000313" key="1">
    <source>
        <dbReference type="EMBL" id="QSS62019.1"/>
    </source>
</evidence>
<organism evidence="1 2">
    <name type="scientific">Ajellomyces capsulatus</name>
    <name type="common">Darling's disease fungus</name>
    <name type="synonym">Histoplasma capsulatum</name>
    <dbReference type="NCBI Taxonomy" id="5037"/>
    <lineage>
        <taxon>Eukaryota</taxon>
        <taxon>Fungi</taxon>
        <taxon>Dikarya</taxon>
        <taxon>Ascomycota</taxon>
        <taxon>Pezizomycotina</taxon>
        <taxon>Eurotiomycetes</taxon>
        <taxon>Eurotiomycetidae</taxon>
        <taxon>Onygenales</taxon>
        <taxon>Ajellomycetaceae</taxon>
        <taxon>Histoplasma</taxon>
    </lineage>
</organism>
<name>A0A8A1M7M3_AJECA</name>
<dbReference type="VEuPathDB" id="FungiDB:I7I51_04196"/>
<dbReference type="Proteomes" id="UP000663671">
    <property type="component" value="Chromosome 5"/>
</dbReference>
<accession>A0A8A1M7M3</accession>
<proteinExistence type="predicted"/>
<reference evidence="1" key="1">
    <citation type="submission" date="2021-01" db="EMBL/GenBank/DDBJ databases">
        <title>Chromosome-level genome assembly of a human fungal pathogen reveals clustering of transcriptionally co-regulated genes.</title>
        <authorList>
            <person name="Voorhies M."/>
            <person name="Cohen S."/>
            <person name="Shea T.P."/>
            <person name="Petrus S."/>
            <person name="Munoz J.F."/>
            <person name="Poplawski S."/>
            <person name="Goldman W.E."/>
            <person name="Michael T."/>
            <person name="Cuomo C.A."/>
            <person name="Sil A."/>
            <person name="Beyhan S."/>
        </authorList>
    </citation>
    <scope>NUCLEOTIDE SEQUENCE</scope>
    <source>
        <strain evidence="1">WU24</strain>
    </source>
</reference>
<dbReference type="AlphaFoldDB" id="A0A8A1M7M3"/>
<evidence type="ECO:0000313" key="2">
    <source>
        <dbReference type="Proteomes" id="UP000663671"/>
    </source>
</evidence>